<dbReference type="Pfam" id="PF13581">
    <property type="entry name" value="HATPase_c_2"/>
    <property type="match status" value="1"/>
</dbReference>
<accession>A0A6G9GUB1</accession>
<keyword evidence="3" id="KW-0547">Nucleotide-binding</keyword>
<proteinExistence type="predicted"/>
<sequence length="138" mass="14458">MTTVDDGADNAVTGAPVWFDARPADAAEARALTRAFLAGHPAPDRTLGDVLLVVSELVTNALRHAGGVTAFRVAVRSGAVEIVVQDASPVPPVAREHRGQWLPGGYGWPLVNRLAEVTVVPLGDDGKIVRASLRRPGP</sequence>
<dbReference type="Proteomes" id="UP000501179">
    <property type="component" value="Chromosome"/>
</dbReference>
<dbReference type="PANTHER" id="PTHR35526:SF3">
    <property type="entry name" value="ANTI-SIGMA-F FACTOR RSBW"/>
    <property type="match status" value="1"/>
</dbReference>
<dbReference type="InterPro" id="IPR050267">
    <property type="entry name" value="Anti-sigma-factor_SerPK"/>
</dbReference>
<reference evidence="3 4" key="1">
    <citation type="submission" date="2020-03" db="EMBL/GenBank/DDBJ databases">
        <title>A novel species.</title>
        <authorList>
            <person name="Gao J."/>
        </authorList>
    </citation>
    <scope>NUCLEOTIDE SEQUENCE [LARGE SCALE GENOMIC DNA]</scope>
    <source>
        <strain evidence="3 4">QMT-12</strain>
    </source>
</reference>
<dbReference type="PANTHER" id="PTHR35526">
    <property type="entry name" value="ANTI-SIGMA-F FACTOR RSBW-RELATED"/>
    <property type="match status" value="1"/>
</dbReference>
<evidence type="ECO:0000313" key="3">
    <source>
        <dbReference type="EMBL" id="QIQ01527.1"/>
    </source>
</evidence>
<keyword evidence="1" id="KW-0723">Serine/threonine-protein kinase</keyword>
<dbReference type="GO" id="GO:0004674">
    <property type="term" value="F:protein serine/threonine kinase activity"/>
    <property type="evidence" value="ECO:0007669"/>
    <property type="project" value="UniProtKB-KW"/>
</dbReference>
<dbReference type="RefSeq" id="WP_167023719.1">
    <property type="nucleotide sequence ID" value="NZ_CP050177.1"/>
</dbReference>
<evidence type="ECO:0000313" key="4">
    <source>
        <dbReference type="Proteomes" id="UP000501179"/>
    </source>
</evidence>
<protein>
    <submittedName>
        <fullName evidence="3">ATP-binding protein</fullName>
    </submittedName>
</protein>
<keyword evidence="3" id="KW-0067">ATP-binding</keyword>
<feature type="domain" description="Histidine kinase/HSP90-like ATPase" evidence="2">
    <location>
        <begin position="19"/>
        <end position="132"/>
    </location>
</feature>
<evidence type="ECO:0000256" key="1">
    <source>
        <dbReference type="ARBA" id="ARBA00022527"/>
    </source>
</evidence>
<dbReference type="InterPro" id="IPR003594">
    <property type="entry name" value="HATPase_dom"/>
</dbReference>
<gene>
    <name evidence="3" type="ORF">HA039_03775</name>
</gene>
<keyword evidence="1" id="KW-0418">Kinase</keyword>
<dbReference type="CDD" id="cd16936">
    <property type="entry name" value="HATPase_RsbW-like"/>
    <property type="match status" value="1"/>
</dbReference>
<dbReference type="GO" id="GO:0005524">
    <property type="term" value="F:ATP binding"/>
    <property type="evidence" value="ECO:0007669"/>
    <property type="project" value="UniProtKB-KW"/>
</dbReference>
<dbReference type="Gene3D" id="3.30.565.10">
    <property type="entry name" value="Histidine kinase-like ATPase, C-terminal domain"/>
    <property type="match status" value="1"/>
</dbReference>
<keyword evidence="4" id="KW-1185">Reference proteome</keyword>
<name>A0A6G9GUB1_9ACTN</name>
<dbReference type="KEGG" id="slia:HA039_03775"/>
<organism evidence="3 4">
    <name type="scientific">Streptomyces liangshanensis</name>
    <dbReference type="NCBI Taxonomy" id="2717324"/>
    <lineage>
        <taxon>Bacteria</taxon>
        <taxon>Bacillati</taxon>
        <taxon>Actinomycetota</taxon>
        <taxon>Actinomycetes</taxon>
        <taxon>Kitasatosporales</taxon>
        <taxon>Streptomycetaceae</taxon>
        <taxon>Streptomyces</taxon>
    </lineage>
</organism>
<keyword evidence="1" id="KW-0808">Transferase</keyword>
<dbReference type="InterPro" id="IPR036890">
    <property type="entry name" value="HATPase_C_sf"/>
</dbReference>
<dbReference type="EMBL" id="CP050177">
    <property type="protein sequence ID" value="QIQ01527.1"/>
    <property type="molecule type" value="Genomic_DNA"/>
</dbReference>
<dbReference type="SUPFAM" id="SSF55874">
    <property type="entry name" value="ATPase domain of HSP90 chaperone/DNA topoisomerase II/histidine kinase"/>
    <property type="match status" value="1"/>
</dbReference>
<dbReference type="AlphaFoldDB" id="A0A6G9GUB1"/>
<evidence type="ECO:0000259" key="2">
    <source>
        <dbReference type="Pfam" id="PF13581"/>
    </source>
</evidence>